<evidence type="ECO:0000313" key="2">
    <source>
        <dbReference type="EMBL" id="DAG04585.1"/>
    </source>
</evidence>
<reference evidence="2" key="1">
    <citation type="journal article" date="2021" name="Proc. Natl. Acad. Sci. U.S.A.">
        <title>A Catalog of Tens of Thousands of Viruses from Human Metagenomes Reveals Hidden Associations with Chronic Diseases.</title>
        <authorList>
            <person name="Tisza M.J."/>
            <person name="Buck C.B."/>
        </authorList>
    </citation>
    <scope>NUCLEOTIDE SEQUENCE</scope>
    <source>
        <strain evidence="2">CtDXu9</strain>
    </source>
</reference>
<keyword evidence="1" id="KW-0472">Membrane</keyword>
<dbReference type="EMBL" id="BK016244">
    <property type="protein sequence ID" value="DAG04585.1"/>
    <property type="molecule type" value="Genomic_DNA"/>
</dbReference>
<keyword evidence="1" id="KW-0812">Transmembrane</keyword>
<organism evidence="2">
    <name type="scientific">Siphoviridae sp. ctDXu9</name>
    <dbReference type="NCBI Taxonomy" id="2825387"/>
    <lineage>
        <taxon>Viruses</taxon>
        <taxon>Duplodnaviria</taxon>
        <taxon>Heunggongvirae</taxon>
        <taxon>Uroviricota</taxon>
        <taxon>Caudoviricetes</taxon>
    </lineage>
</organism>
<feature type="transmembrane region" description="Helical" evidence="1">
    <location>
        <begin position="27"/>
        <end position="47"/>
    </location>
</feature>
<sequence length="60" mass="7082">MRSLPESLLRNCRQCLRHDVDYRIVKYYITYCVLCIGINGNISLYSVSYNLYVRSSNDNI</sequence>
<accession>A0A8S5VCT5</accession>
<proteinExistence type="predicted"/>
<keyword evidence="1" id="KW-1133">Transmembrane helix</keyword>
<name>A0A8S5VCT5_9CAUD</name>
<protein>
    <submittedName>
        <fullName evidence="2">Uncharacterized protein</fullName>
    </submittedName>
</protein>
<evidence type="ECO:0000256" key="1">
    <source>
        <dbReference type="SAM" id="Phobius"/>
    </source>
</evidence>